<evidence type="ECO:0000313" key="2">
    <source>
        <dbReference type="Proteomes" id="UP000717585"/>
    </source>
</evidence>
<reference evidence="1" key="1">
    <citation type="submission" date="2021-05" db="EMBL/GenBank/DDBJ databases">
        <title>A free-living protist that lacks canonical eukaryotic 1 DNA replication and segregation systems.</title>
        <authorList>
            <person name="Salas-Leiva D.E."/>
            <person name="Tromer E.C."/>
            <person name="Curtis B.A."/>
            <person name="Jerlstrom-Hultqvist J."/>
            <person name="Kolisko M."/>
            <person name="Yi Z."/>
            <person name="Salas-Leiva J.S."/>
            <person name="Gallot-Lavallee L."/>
            <person name="Kops G.J.P.L."/>
            <person name="Archibald J.M."/>
            <person name="Simpson A.G.B."/>
            <person name="Roger A.J."/>
        </authorList>
    </citation>
    <scope>NUCLEOTIDE SEQUENCE</scope>
    <source>
        <strain evidence="1">BICM</strain>
    </source>
</reference>
<dbReference type="EMBL" id="JAHDYR010000038">
    <property type="protein sequence ID" value="KAG9392555.1"/>
    <property type="molecule type" value="Genomic_DNA"/>
</dbReference>
<name>A0A8J6AU58_9EUKA</name>
<keyword evidence="2" id="KW-1185">Reference proteome</keyword>
<comment type="caution">
    <text evidence="1">The sequence shown here is derived from an EMBL/GenBank/DDBJ whole genome shotgun (WGS) entry which is preliminary data.</text>
</comment>
<proteinExistence type="predicted"/>
<organism evidence="1 2">
    <name type="scientific">Carpediemonas membranifera</name>
    <dbReference type="NCBI Taxonomy" id="201153"/>
    <lineage>
        <taxon>Eukaryota</taxon>
        <taxon>Metamonada</taxon>
        <taxon>Carpediemonas-like organisms</taxon>
        <taxon>Carpediemonas</taxon>
    </lineage>
</organism>
<gene>
    <name evidence="1" type="ORF">J8273_5560</name>
</gene>
<evidence type="ECO:0000313" key="1">
    <source>
        <dbReference type="EMBL" id="KAG9392555.1"/>
    </source>
</evidence>
<dbReference type="Proteomes" id="UP000717585">
    <property type="component" value="Unassembled WGS sequence"/>
</dbReference>
<dbReference type="AlphaFoldDB" id="A0A8J6AU58"/>
<protein>
    <submittedName>
        <fullName evidence="1">Uncharacterized protein</fullName>
    </submittedName>
</protein>
<sequence length="552" mass="61885">MNNNDNDDLAIKEALIGAVQVSSIATCEIAGDIPTLLCHAYSLNFREQIPSIRNDGGIIYKSRGYTPEDLLTMLSELSPLKPTAQALLDHARSILTNGPPLSMNVELADGEELPVALHTLLQGTLWAILLQAGADPDLTRTKKQADVYSISYTDADKHFWFLCKKFFFSLNVAEKDGEGSDGWNHSRLYAGRLFNIPPRSLRSKKLSRVAVPSIVRLYGLGSEVQVMVTPHGVYGLEQSTRTIQFNEAERMNVRMNELVLDVRRFMPERPARVSFAHCPEVAKFEASLPPWQKDRLVVDSWYDGYLLLTPVGIVAIGDVAKQLAGPSSFTHNKKMYRPIALPHGFHPDSAMVEFDAVILTMGRRCVISGRNDHGQLGIGTKQPATSFTTFRYHVDRFLCNYDFNLFFAERCALIAGLLPVFIAQSGLLPGHLAGEELLVPYPLCFRRDTTRFYCDSAFIAHVSSNETSFALEMFASGNLRFFNRTVPFEAVEGAISAFDLVVYLKTDRNEWVKIDLDDRYERMVIVDEPEDCKPFKLIEVDLPAQLSVLLTY</sequence>
<accession>A0A8J6AU58</accession>